<dbReference type="RefSeq" id="WP_136903437.1">
    <property type="nucleotide sequence ID" value="NZ_SUME01000013.1"/>
</dbReference>
<evidence type="ECO:0000313" key="3">
    <source>
        <dbReference type="Proteomes" id="UP000306808"/>
    </source>
</evidence>
<dbReference type="InterPro" id="IPR036907">
    <property type="entry name" value="5'-Nucleotdase_C_sf"/>
</dbReference>
<evidence type="ECO:0000313" key="2">
    <source>
        <dbReference type="EMBL" id="TJZ50600.1"/>
    </source>
</evidence>
<comment type="caution">
    <text evidence="2">The sequence shown here is derived from an EMBL/GenBank/DDBJ whole genome shotgun (WGS) entry which is preliminary data.</text>
</comment>
<name>A0A4U0N9T1_9SPHI</name>
<dbReference type="PROSITE" id="PS51257">
    <property type="entry name" value="PROKAR_LIPOPROTEIN"/>
    <property type="match status" value="1"/>
</dbReference>
<dbReference type="InterPro" id="IPR006179">
    <property type="entry name" value="5_nucleotidase/apyrase"/>
</dbReference>
<dbReference type="PRINTS" id="PR01607">
    <property type="entry name" value="APYRASEFAMLY"/>
</dbReference>
<proteinExistence type="predicted"/>
<dbReference type="SUPFAM" id="SSF55816">
    <property type="entry name" value="5'-nucleotidase (syn. UDP-sugar hydrolase), C-terminal domain"/>
    <property type="match status" value="1"/>
</dbReference>
<accession>A0A4U0N9T1</accession>
<dbReference type="Gene3D" id="3.90.780.10">
    <property type="entry name" value="5'-Nucleotidase, C-terminal domain"/>
    <property type="match status" value="1"/>
</dbReference>
<sequence>MRILHFLTISVAGLFLIGCKSPYLARENRPITYTINAGLPEDTSIVSYYAPFKTAMESEMNRQIGFSERFLNKSRTEPEFLVGNFFADALLEIGKKIDPTVEMSFSTKGGIRSELQQGSVTVGSIFELMPFENTITILEIKGSDLLILADFIASTGGQPIGGFSIMIKDDHLESIRLHGKTIDPEKSYKLVTYDYLANGGDNVKGLSNPLKRINTPILVREGLIEYVEQLTKENKKINTQLDGRIAIIK</sequence>
<dbReference type="GO" id="GO:0016787">
    <property type="term" value="F:hydrolase activity"/>
    <property type="evidence" value="ECO:0007669"/>
    <property type="project" value="InterPro"/>
</dbReference>
<reference evidence="2 3" key="1">
    <citation type="submission" date="2019-04" db="EMBL/GenBank/DDBJ databases">
        <title>Sphingobacterium olei sp. nov., isolated from oil-contaminated soil.</title>
        <authorList>
            <person name="Liu B."/>
        </authorList>
    </citation>
    <scope>NUCLEOTIDE SEQUENCE [LARGE SCALE GENOMIC DNA]</scope>
    <source>
        <strain evidence="2 3">HAL-9</strain>
    </source>
</reference>
<protein>
    <recommendedName>
        <fullName evidence="1">5'-Nucleotidase C-terminal domain-containing protein</fullName>
    </recommendedName>
</protein>
<dbReference type="PANTHER" id="PTHR11575">
    <property type="entry name" value="5'-NUCLEOTIDASE-RELATED"/>
    <property type="match status" value="1"/>
</dbReference>
<dbReference type="Proteomes" id="UP000306808">
    <property type="component" value="Unassembled WGS sequence"/>
</dbReference>
<dbReference type="PANTHER" id="PTHR11575:SF24">
    <property type="entry name" value="5'-NUCLEOTIDASE"/>
    <property type="match status" value="1"/>
</dbReference>
<gene>
    <name evidence="2" type="ORF">FAZ15_21510</name>
</gene>
<dbReference type="Pfam" id="PF02872">
    <property type="entry name" value="5_nucleotid_C"/>
    <property type="match status" value="1"/>
</dbReference>
<dbReference type="GO" id="GO:0009166">
    <property type="term" value="P:nucleotide catabolic process"/>
    <property type="evidence" value="ECO:0007669"/>
    <property type="project" value="InterPro"/>
</dbReference>
<keyword evidence="3" id="KW-1185">Reference proteome</keyword>
<feature type="domain" description="5'-Nucleotidase C-terminal" evidence="1">
    <location>
        <begin position="75"/>
        <end position="205"/>
    </location>
</feature>
<dbReference type="EMBL" id="SUME01000013">
    <property type="protein sequence ID" value="TJZ50600.1"/>
    <property type="molecule type" value="Genomic_DNA"/>
</dbReference>
<dbReference type="AlphaFoldDB" id="A0A4U0N9T1"/>
<dbReference type="OrthoDB" id="4762412at2"/>
<evidence type="ECO:0000259" key="1">
    <source>
        <dbReference type="Pfam" id="PF02872"/>
    </source>
</evidence>
<dbReference type="GO" id="GO:0030288">
    <property type="term" value="C:outer membrane-bounded periplasmic space"/>
    <property type="evidence" value="ECO:0007669"/>
    <property type="project" value="TreeGrafter"/>
</dbReference>
<dbReference type="InterPro" id="IPR008334">
    <property type="entry name" value="5'-Nucleotdase_C"/>
</dbReference>
<organism evidence="2 3">
    <name type="scientific">Sphingobacterium olei</name>
    <dbReference type="NCBI Taxonomy" id="2571155"/>
    <lineage>
        <taxon>Bacteria</taxon>
        <taxon>Pseudomonadati</taxon>
        <taxon>Bacteroidota</taxon>
        <taxon>Sphingobacteriia</taxon>
        <taxon>Sphingobacteriales</taxon>
        <taxon>Sphingobacteriaceae</taxon>
        <taxon>Sphingobacterium</taxon>
    </lineage>
</organism>